<organism evidence="1 2">
    <name type="scientific">Brucella cytisi</name>
    <dbReference type="NCBI Taxonomy" id="407152"/>
    <lineage>
        <taxon>Bacteria</taxon>
        <taxon>Pseudomonadati</taxon>
        <taxon>Pseudomonadota</taxon>
        <taxon>Alphaproteobacteria</taxon>
        <taxon>Hyphomicrobiales</taxon>
        <taxon>Brucellaceae</taxon>
        <taxon>Brucella/Ochrobactrum group</taxon>
        <taxon>Brucella</taxon>
    </lineage>
</organism>
<evidence type="ECO:0008006" key="3">
    <source>
        <dbReference type="Google" id="ProtNLM"/>
    </source>
</evidence>
<proteinExistence type="predicted"/>
<reference evidence="1 2" key="1">
    <citation type="submission" date="2016-10" db="EMBL/GenBank/DDBJ databases">
        <title>The Draft Genome Sequence of the Potato Rhizosphere Bacteria Ochrobactrum sp. IPA7.2.</title>
        <authorList>
            <person name="Gogoleva N.E."/>
            <person name="Khlopko Y.A."/>
            <person name="Burygin G.L."/>
            <person name="Plotnikov A.O."/>
        </authorList>
    </citation>
    <scope>NUCLEOTIDE SEQUENCE [LARGE SCALE GENOMIC DNA]</scope>
    <source>
        <strain evidence="1 2">IPA7.2</strain>
    </source>
</reference>
<evidence type="ECO:0000313" key="1">
    <source>
        <dbReference type="EMBL" id="OIS93389.1"/>
    </source>
</evidence>
<sequence>MRYAIYFTPPSNDALLKVAANWLGRNAFSGEPVKMPAIRSLATAEIAQLTKEPCRYGFHATMKAPFRLDEEHSENDLLSALMHFASSASPVVIPRLKLHAIGPFFALVPEEPVAELNQLANDVVVAFDRFRAPLTEAEIAKRRPERLSETQRHNIERWGYPYVFEEFRFHMTLTGPVEEKDRARVERTLDEFFTPLLDDAVEVANLALFVEPEKGAPFEIHSLHPLTGGKVASARASRAVGRP</sequence>
<dbReference type="NCBIfam" id="TIGR03223">
    <property type="entry name" value="Phn_opern_protn"/>
    <property type="match status" value="1"/>
</dbReference>
<dbReference type="InterPro" id="IPR009389">
    <property type="entry name" value="DUF1045"/>
</dbReference>
<dbReference type="EMBL" id="MOEC01000009">
    <property type="protein sequence ID" value="OIS93389.1"/>
    <property type="molecule type" value="Genomic_DNA"/>
</dbReference>
<dbReference type="OrthoDB" id="4954742at2"/>
<dbReference type="RefSeq" id="WP_071631721.1">
    <property type="nucleotide sequence ID" value="NZ_MOEC01000009.1"/>
</dbReference>
<keyword evidence="2" id="KW-1185">Reference proteome</keyword>
<dbReference type="PIRSF" id="PIRSF033328">
    <property type="entry name" value="Phest_Mll4975"/>
    <property type="match status" value="1"/>
</dbReference>
<gene>
    <name evidence="1" type="ORF">BLA27_10505</name>
</gene>
<dbReference type="Proteomes" id="UP000182985">
    <property type="component" value="Unassembled WGS sequence"/>
</dbReference>
<evidence type="ECO:0000313" key="2">
    <source>
        <dbReference type="Proteomes" id="UP000182985"/>
    </source>
</evidence>
<protein>
    <recommendedName>
        <fullName evidence="3">Phosphonate metabolism protein</fullName>
    </recommendedName>
</protein>
<comment type="caution">
    <text evidence="1">The sequence shown here is derived from an EMBL/GenBank/DDBJ whole genome shotgun (WGS) entry which is preliminary data.</text>
</comment>
<dbReference type="Pfam" id="PF06299">
    <property type="entry name" value="DUF1045"/>
    <property type="match status" value="1"/>
</dbReference>
<dbReference type="Gene3D" id="3.90.1140.10">
    <property type="entry name" value="Cyclic phosphodiesterase"/>
    <property type="match status" value="1"/>
</dbReference>
<dbReference type="AlphaFoldDB" id="A0A1J6HK85"/>
<accession>A0A1J6HK85</accession>
<name>A0A1J6HK85_9HYPH</name>